<dbReference type="PROSITE" id="PS00455">
    <property type="entry name" value="AMP_BINDING"/>
    <property type="match status" value="1"/>
</dbReference>
<dbReference type="InterPro" id="IPR009081">
    <property type="entry name" value="PP-bd_ACP"/>
</dbReference>
<evidence type="ECO:0000256" key="1">
    <source>
        <dbReference type="ARBA" id="ARBA00001957"/>
    </source>
</evidence>
<dbReference type="CDD" id="cd05930">
    <property type="entry name" value="A_NRPS"/>
    <property type="match status" value="1"/>
</dbReference>
<dbReference type="SUPFAM" id="SSF56801">
    <property type="entry name" value="Acetyl-CoA synthetase-like"/>
    <property type="match status" value="1"/>
</dbReference>
<keyword evidence="3" id="KW-0597">Phosphoprotein</keyword>
<dbReference type="GO" id="GO:0017000">
    <property type="term" value="P:antibiotic biosynthetic process"/>
    <property type="evidence" value="ECO:0007669"/>
    <property type="project" value="UniProtKB-ARBA"/>
</dbReference>
<dbReference type="InterPro" id="IPR029058">
    <property type="entry name" value="AB_hydrolase_fold"/>
</dbReference>
<dbReference type="Pfam" id="PF00668">
    <property type="entry name" value="Condensation"/>
    <property type="match status" value="1"/>
</dbReference>
<dbReference type="GO" id="GO:0043041">
    <property type="term" value="P:amino acid activation for nonribosomal peptide biosynthetic process"/>
    <property type="evidence" value="ECO:0007669"/>
    <property type="project" value="TreeGrafter"/>
</dbReference>
<dbReference type="Pfam" id="PF00550">
    <property type="entry name" value="PP-binding"/>
    <property type="match status" value="1"/>
</dbReference>
<dbReference type="Gene3D" id="3.40.50.1820">
    <property type="entry name" value="alpha/beta hydrolase"/>
    <property type="match status" value="1"/>
</dbReference>
<protein>
    <submittedName>
        <fullName evidence="5">Non-ribosomal peptide synthetase</fullName>
    </submittedName>
</protein>
<dbReference type="InterPro" id="IPR006162">
    <property type="entry name" value="Ppantetheine_attach_site"/>
</dbReference>
<evidence type="ECO:0000256" key="2">
    <source>
        <dbReference type="ARBA" id="ARBA00022450"/>
    </source>
</evidence>
<evidence type="ECO:0000313" key="5">
    <source>
        <dbReference type="EMBL" id="ADZ45324.1"/>
    </source>
</evidence>
<organism evidence="5">
    <name type="scientific">Streptomyces sp. NRRL 30471</name>
    <dbReference type="NCBI Taxonomy" id="996287"/>
    <lineage>
        <taxon>Bacteria</taxon>
        <taxon>Bacillati</taxon>
        <taxon>Actinomycetota</taxon>
        <taxon>Actinomycetes</taxon>
        <taxon>Kitasatosporales</taxon>
        <taxon>Streptomycetaceae</taxon>
        <taxon>Streptomyces</taxon>
    </lineage>
</organism>
<dbReference type="PANTHER" id="PTHR45527:SF1">
    <property type="entry name" value="FATTY ACID SYNTHASE"/>
    <property type="match status" value="1"/>
</dbReference>
<dbReference type="InterPro" id="IPR042099">
    <property type="entry name" value="ANL_N_sf"/>
</dbReference>
<dbReference type="InterPro" id="IPR023213">
    <property type="entry name" value="CAT-like_dom_sf"/>
</dbReference>
<keyword evidence="2" id="KW-0596">Phosphopantetheine</keyword>
<sequence length="1004" mass="107201">MRHHPGLRLSLVDSVDGEPRQRVVEDVSPSVVERDLRDAADPDTEFDELLREHAVAPFDHRAAPLLRWLLVRTADDRHRLVHTEHHLIHDGRSFAVFLTDLFTAYEALSEAKPLSLEPGTGYQDYLALCASEPEVTGQNAAVQWWKDQLSGAEFGATFRGLATSLAPRGGFVGAQHRQTLPAGLVRRLRQTAQTHGHTMFSVLYGLFSELLRRHASQDDIVLATAVGNRPAGFERTVGMMVNTLAVRLQHDPSWTGHELVDAAMDRLFDALDHQSAPIQHVVREVGASTAGLDGLLFRVMFSMHDSPLPRIDVPGLSVDLTEGLNPQGSRFDIDVVVLPGKRSLDGEDPDELTLVWDYSTERFDEQAVLTMAGRFERLLAAYLDDSQAPVRGLPMEPTGQQSVVRPAAVDLPDLPARLDRAFADHADNLAMLYGSEALTYSELSAKVDARVAELTAAGLVPGDVSAALLPRGPEAVIHLLACLRAGLVFAPLPVNAPASRITAMVQRLRPAALYAQQTGALDVRELETRVLRPGGPLPAGSAPRAPRRVDAAYVIHTSGSTGVPKAVAVPLGALSAAVDAAISVLGVTASDRVLQFTAPSFDVFLEEVLPTVASGAALVLPRAEVPTGLDLAALITSRGVTAVNLPTGYLAGVAADLTDALTGREHSLRLVVVGGERLPSRLLAQVGALIPDGRILNAYGVTEATITSTVHRCNLASDPTEVPIGLPLPGTAVCVVDDNGVIQPHGVVGELAIGGAGAQCWYLDEPALTETRFPQLAGPPAGRYYLTGDLAYQDRDGTFHFLGRRDTQIKLHGQRIELEEIELAARTLLDGSDCAVVLDPTPASGPRLVGFVESADTSVAEELADPLAELVPRGMLPALWVASPQLPRQPSSGKVDRAALTRQAAGVAVRSGGGRSRNAAEALIVEGFESVLGRKGLGPHDDFFAVGGNSLLVARLASWIGERTGVRPSMRSVFEHPRPVEMARQLPGLADAVEPLGALWDGPR</sequence>
<dbReference type="Gene3D" id="3.40.50.12780">
    <property type="entry name" value="N-terminal domain of ligase-like"/>
    <property type="match status" value="1"/>
</dbReference>
<dbReference type="Gene3D" id="3.30.559.30">
    <property type="entry name" value="Nonribosomal peptide synthetase, condensation domain"/>
    <property type="match status" value="1"/>
</dbReference>
<evidence type="ECO:0000259" key="4">
    <source>
        <dbReference type="PROSITE" id="PS50075"/>
    </source>
</evidence>
<dbReference type="InterPro" id="IPR020845">
    <property type="entry name" value="AMP-binding_CS"/>
</dbReference>
<feature type="domain" description="Carrier" evidence="4">
    <location>
        <begin position="915"/>
        <end position="990"/>
    </location>
</feature>
<dbReference type="GO" id="GO:0003824">
    <property type="term" value="F:catalytic activity"/>
    <property type="evidence" value="ECO:0007669"/>
    <property type="project" value="InterPro"/>
</dbReference>
<dbReference type="InterPro" id="IPR001242">
    <property type="entry name" value="Condensation_dom"/>
</dbReference>
<dbReference type="Gene3D" id="3.30.300.30">
    <property type="match status" value="1"/>
</dbReference>
<dbReference type="SUPFAM" id="SSF52777">
    <property type="entry name" value="CoA-dependent acyltransferases"/>
    <property type="match status" value="2"/>
</dbReference>
<dbReference type="SMART" id="SM00823">
    <property type="entry name" value="PKS_PP"/>
    <property type="match status" value="1"/>
</dbReference>
<evidence type="ECO:0000256" key="3">
    <source>
        <dbReference type="ARBA" id="ARBA00022553"/>
    </source>
</evidence>
<dbReference type="InterPro" id="IPR020806">
    <property type="entry name" value="PKS_PP-bd"/>
</dbReference>
<name>F2WUC4_9ACTN</name>
<proteinExistence type="predicted"/>
<dbReference type="InterPro" id="IPR036736">
    <property type="entry name" value="ACP-like_sf"/>
</dbReference>
<gene>
    <name evidence="5" type="primary">mur12</name>
</gene>
<dbReference type="PROSITE" id="PS00012">
    <property type="entry name" value="PHOSPHOPANTETHEINE"/>
    <property type="match status" value="1"/>
</dbReference>
<accession>F2WUC4</accession>
<dbReference type="Pfam" id="PF00501">
    <property type="entry name" value="AMP-binding"/>
    <property type="match status" value="1"/>
</dbReference>
<dbReference type="GO" id="GO:0005737">
    <property type="term" value="C:cytoplasm"/>
    <property type="evidence" value="ECO:0007669"/>
    <property type="project" value="TreeGrafter"/>
</dbReference>
<dbReference type="PANTHER" id="PTHR45527">
    <property type="entry name" value="NONRIBOSOMAL PEPTIDE SYNTHETASE"/>
    <property type="match status" value="1"/>
</dbReference>
<dbReference type="SUPFAM" id="SSF47336">
    <property type="entry name" value="ACP-like"/>
    <property type="match status" value="1"/>
</dbReference>
<dbReference type="GO" id="GO:0044550">
    <property type="term" value="P:secondary metabolite biosynthetic process"/>
    <property type="evidence" value="ECO:0007669"/>
    <property type="project" value="TreeGrafter"/>
</dbReference>
<dbReference type="InterPro" id="IPR045851">
    <property type="entry name" value="AMP-bd_C_sf"/>
</dbReference>
<dbReference type="EMBL" id="HQ257512">
    <property type="protein sequence ID" value="ADZ45324.1"/>
    <property type="molecule type" value="Genomic_DNA"/>
</dbReference>
<dbReference type="AlphaFoldDB" id="F2WUC4"/>
<reference evidence="5" key="1">
    <citation type="journal article" date="2011" name="Mol. Biosyst.">
        <title>Identification of the gene cluster involved in muraymycin biosynthesis from Streptomyces sp. NRRL 30471.</title>
        <authorList>
            <person name="Cheng L."/>
            <person name="Chen W."/>
            <person name="Zhai L."/>
            <person name="Xu D."/>
            <person name="Huang T."/>
            <person name="Lin S."/>
            <person name="Zhou X."/>
            <person name="Deng Z."/>
        </authorList>
    </citation>
    <scope>NUCLEOTIDE SEQUENCE</scope>
    <source>
        <strain evidence="5">NRRL 30471</strain>
    </source>
</reference>
<dbReference type="InterPro" id="IPR000873">
    <property type="entry name" value="AMP-dep_synth/lig_dom"/>
</dbReference>
<comment type="cofactor">
    <cofactor evidence="1">
        <name>pantetheine 4'-phosphate</name>
        <dbReference type="ChEBI" id="CHEBI:47942"/>
    </cofactor>
</comment>
<dbReference type="GO" id="GO:0008610">
    <property type="term" value="P:lipid biosynthetic process"/>
    <property type="evidence" value="ECO:0007669"/>
    <property type="project" value="UniProtKB-ARBA"/>
</dbReference>
<dbReference type="PROSITE" id="PS50075">
    <property type="entry name" value="CARRIER"/>
    <property type="match status" value="1"/>
</dbReference>
<dbReference type="GO" id="GO:0031177">
    <property type="term" value="F:phosphopantetheine binding"/>
    <property type="evidence" value="ECO:0007669"/>
    <property type="project" value="InterPro"/>
</dbReference>
<dbReference type="Gene3D" id="3.30.559.10">
    <property type="entry name" value="Chloramphenicol acetyltransferase-like domain"/>
    <property type="match status" value="1"/>
</dbReference>